<dbReference type="Pfam" id="PF24852">
    <property type="entry name" value="DUF7726"/>
    <property type="match status" value="2"/>
</dbReference>
<proteinExistence type="predicted"/>
<protein>
    <submittedName>
        <fullName evidence="4">Uncharacterized protein</fullName>
    </submittedName>
</protein>
<gene>
    <name evidence="4" type="ORF">SDRG_01771</name>
</gene>
<dbReference type="RefSeq" id="XP_008605540.1">
    <property type="nucleotide sequence ID" value="XM_008607318.1"/>
</dbReference>
<dbReference type="Proteomes" id="UP000030762">
    <property type="component" value="Unassembled WGS sequence"/>
</dbReference>
<sequence length="513" mass="57307">MASETPTTMEPAPRERPTLEYLRGKRDDPNDEEYKAILRAKWSCHVIRSKIRILLARRILSEANLITRMGTTRRAYDDFMALTEPTDGADNPTYAGGLHYFYQADKVDAEMRELRAMASESTAAQRRARLAKKAAEAEDDEPLAPKKKKAKKDPKKDAAPKVHKSSDRLNEIEAVELPEELMVFDDCDEVRDHMRRFFEAKECTQSAMAVHFKFSVGSIRKFLAMRGPRQGSGSIVYKAAYYFFEKLRILEEKPKTAKRIMMEEAMPQGYDLVRDPTYRVVAPLLVADGYTVYTIDLRGSGDSSANFASYTVEDVTADMVAFLRRLPETKVVVVANSFTAACTMLLASSPVASKLAGVVILGPFARDPPGCGPKLFKMIAPAMFPRLYGASMWTTYWKSLFQTPPADFDDYKAFLGANLNQPGRLNALVKLIQASKANAGNAMSSFNLPLVIGMGSLDPDFASPAAEAQFIYDTVQSSWKRISMYKNAKHYPQIDCAEAVRQDVLALLQEVAE</sequence>
<evidence type="ECO:0000259" key="2">
    <source>
        <dbReference type="Pfam" id="PF12146"/>
    </source>
</evidence>
<evidence type="ECO:0000313" key="5">
    <source>
        <dbReference type="Proteomes" id="UP000030762"/>
    </source>
</evidence>
<dbReference type="InterPro" id="IPR029058">
    <property type="entry name" value="AB_hydrolase_fold"/>
</dbReference>
<feature type="compositionally biased region" description="Basic and acidic residues" evidence="1">
    <location>
        <begin position="154"/>
        <end position="167"/>
    </location>
</feature>
<dbReference type="AlphaFoldDB" id="T0R161"/>
<feature type="domain" description="DUF7726" evidence="3">
    <location>
        <begin position="40"/>
        <end position="105"/>
    </location>
</feature>
<evidence type="ECO:0000256" key="1">
    <source>
        <dbReference type="SAM" id="MobiDB-lite"/>
    </source>
</evidence>
<dbReference type="PANTHER" id="PTHR42339:SF1">
    <property type="entry name" value="HISTONE H1"/>
    <property type="match status" value="1"/>
</dbReference>
<feature type="domain" description="DUF7726" evidence="3">
    <location>
        <begin position="182"/>
        <end position="253"/>
    </location>
</feature>
<dbReference type="EMBL" id="JH767135">
    <property type="protein sequence ID" value="EQC40696.1"/>
    <property type="molecule type" value="Genomic_DNA"/>
</dbReference>
<organism evidence="4 5">
    <name type="scientific">Saprolegnia diclina (strain VS20)</name>
    <dbReference type="NCBI Taxonomy" id="1156394"/>
    <lineage>
        <taxon>Eukaryota</taxon>
        <taxon>Sar</taxon>
        <taxon>Stramenopiles</taxon>
        <taxon>Oomycota</taxon>
        <taxon>Saprolegniomycetes</taxon>
        <taxon>Saprolegniales</taxon>
        <taxon>Saprolegniaceae</taxon>
        <taxon>Saprolegnia</taxon>
    </lineage>
</organism>
<dbReference type="SUPFAM" id="SSF53474">
    <property type="entry name" value="alpha/beta-Hydrolases"/>
    <property type="match status" value="1"/>
</dbReference>
<dbReference type="VEuPathDB" id="FungiDB:SDRG_01771"/>
<dbReference type="InParanoid" id="T0R161"/>
<dbReference type="InterPro" id="IPR056143">
    <property type="entry name" value="DUF7726"/>
</dbReference>
<feature type="region of interest" description="Disordered" evidence="1">
    <location>
        <begin position="118"/>
        <end position="167"/>
    </location>
</feature>
<dbReference type="Pfam" id="PF12146">
    <property type="entry name" value="Hydrolase_4"/>
    <property type="match status" value="1"/>
</dbReference>
<evidence type="ECO:0000259" key="3">
    <source>
        <dbReference type="Pfam" id="PF24852"/>
    </source>
</evidence>
<dbReference type="eggNOG" id="ENOG502S77C">
    <property type="taxonomic scope" value="Eukaryota"/>
</dbReference>
<reference evidence="4 5" key="1">
    <citation type="submission" date="2012-04" db="EMBL/GenBank/DDBJ databases">
        <title>The Genome Sequence of Saprolegnia declina VS20.</title>
        <authorList>
            <consortium name="The Broad Institute Genome Sequencing Platform"/>
            <person name="Russ C."/>
            <person name="Nusbaum C."/>
            <person name="Tyler B."/>
            <person name="van West P."/>
            <person name="Dieguez-Uribeondo J."/>
            <person name="de Bruijn I."/>
            <person name="Tripathy S."/>
            <person name="Jiang R."/>
            <person name="Young S.K."/>
            <person name="Zeng Q."/>
            <person name="Gargeya S."/>
            <person name="Fitzgerald M."/>
            <person name="Haas B."/>
            <person name="Abouelleil A."/>
            <person name="Alvarado L."/>
            <person name="Arachchi H.M."/>
            <person name="Berlin A."/>
            <person name="Chapman S.B."/>
            <person name="Goldberg J."/>
            <person name="Griggs A."/>
            <person name="Gujja S."/>
            <person name="Hansen M."/>
            <person name="Howarth C."/>
            <person name="Imamovic A."/>
            <person name="Larimer J."/>
            <person name="McCowen C."/>
            <person name="Montmayeur A."/>
            <person name="Murphy C."/>
            <person name="Neiman D."/>
            <person name="Pearson M."/>
            <person name="Priest M."/>
            <person name="Roberts A."/>
            <person name="Saif S."/>
            <person name="Shea T."/>
            <person name="Sisk P."/>
            <person name="Sykes S."/>
            <person name="Wortman J."/>
            <person name="Nusbaum C."/>
            <person name="Birren B."/>
        </authorList>
    </citation>
    <scope>NUCLEOTIDE SEQUENCE [LARGE SCALE GENOMIC DNA]</scope>
    <source>
        <strain evidence="4 5">VS20</strain>
    </source>
</reference>
<dbReference type="Gene3D" id="3.40.50.1820">
    <property type="entry name" value="alpha/beta hydrolase"/>
    <property type="match status" value="1"/>
</dbReference>
<dbReference type="InterPro" id="IPR022742">
    <property type="entry name" value="Hydrolase_4"/>
</dbReference>
<name>T0R161_SAPDV</name>
<keyword evidence="5" id="KW-1185">Reference proteome</keyword>
<feature type="domain" description="Serine aminopeptidase S33" evidence="2">
    <location>
        <begin position="278"/>
        <end position="491"/>
    </location>
</feature>
<dbReference type="GeneID" id="19942498"/>
<evidence type="ECO:0000313" key="4">
    <source>
        <dbReference type="EMBL" id="EQC40696.1"/>
    </source>
</evidence>
<dbReference type="STRING" id="1156394.T0R161"/>
<accession>T0R161</accession>
<dbReference type="OrthoDB" id="60131at2759"/>
<dbReference type="PANTHER" id="PTHR42339">
    <property type="entry name" value="HISTONE H1"/>
    <property type="match status" value="1"/>
</dbReference>